<evidence type="ECO:0000313" key="13">
    <source>
        <dbReference type="EMBL" id="UWP95254.1"/>
    </source>
</evidence>
<comment type="similarity">
    <text evidence="2">Belongs to the PpiC/parvulin rotamase family.</text>
</comment>
<keyword evidence="6 10" id="KW-0697">Rotamase</keyword>
<name>A0A9Q9LZ53_9RHOB</name>
<dbReference type="Gene3D" id="3.10.50.40">
    <property type="match status" value="1"/>
</dbReference>
<evidence type="ECO:0000256" key="6">
    <source>
        <dbReference type="ARBA" id="ARBA00023110"/>
    </source>
</evidence>
<dbReference type="InterPro" id="IPR000297">
    <property type="entry name" value="PPIase_PpiC"/>
</dbReference>
<evidence type="ECO:0000256" key="10">
    <source>
        <dbReference type="PROSITE-ProRule" id="PRU00278"/>
    </source>
</evidence>
<dbReference type="Pfam" id="PF13616">
    <property type="entry name" value="Rotamase_3"/>
    <property type="match status" value="1"/>
</dbReference>
<reference evidence="13" key="1">
    <citation type="submission" date="2021-08" db="EMBL/GenBank/DDBJ databases">
        <authorList>
            <person name="Nwanade C."/>
            <person name="Wang M."/>
            <person name="Masoudi A."/>
            <person name="Yu Z."/>
            <person name="Liu J."/>
        </authorList>
    </citation>
    <scope>NUCLEOTIDE SEQUENCE</scope>
    <source>
        <strain evidence="13">S056</strain>
    </source>
</reference>
<evidence type="ECO:0000313" key="14">
    <source>
        <dbReference type="Proteomes" id="UP001057991"/>
    </source>
</evidence>
<dbReference type="GO" id="GO:0003755">
    <property type="term" value="F:peptidyl-prolyl cis-trans isomerase activity"/>
    <property type="evidence" value="ECO:0007669"/>
    <property type="project" value="UniProtKB-KW"/>
</dbReference>
<feature type="domain" description="PpiC" evidence="12">
    <location>
        <begin position="148"/>
        <end position="237"/>
    </location>
</feature>
<accession>A0A9Q9LZ53</accession>
<comment type="catalytic activity">
    <reaction evidence="1">
        <text>[protein]-peptidylproline (omega=180) = [protein]-peptidylproline (omega=0)</text>
        <dbReference type="Rhea" id="RHEA:16237"/>
        <dbReference type="Rhea" id="RHEA-COMP:10747"/>
        <dbReference type="Rhea" id="RHEA-COMP:10748"/>
        <dbReference type="ChEBI" id="CHEBI:83833"/>
        <dbReference type="ChEBI" id="CHEBI:83834"/>
        <dbReference type="EC" id="5.2.1.8"/>
    </reaction>
</comment>
<evidence type="ECO:0000256" key="9">
    <source>
        <dbReference type="ARBA" id="ARBA00031484"/>
    </source>
</evidence>
<evidence type="ECO:0000256" key="4">
    <source>
        <dbReference type="ARBA" id="ARBA00018370"/>
    </source>
</evidence>
<feature type="signal peptide" evidence="11">
    <location>
        <begin position="1"/>
        <end position="23"/>
    </location>
</feature>
<evidence type="ECO:0000256" key="2">
    <source>
        <dbReference type="ARBA" id="ARBA00007656"/>
    </source>
</evidence>
<keyword evidence="5 11" id="KW-0732">Signal</keyword>
<dbReference type="InterPro" id="IPR050245">
    <property type="entry name" value="PrsA_foldase"/>
</dbReference>
<evidence type="ECO:0000256" key="11">
    <source>
        <dbReference type="SAM" id="SignalP"/>
    </source>
</evidence>
<evidence type="ECO:0000256" key="3">
    <source>
        <dbReference type="ARBA" id="ARBA00013194"/>
    </source>
</evidence>
<gene>
    <name evidence="13" type="ORF">K3X48_13935</name>
</gene>
<protein>
    <recommendedName>
        <fullName evidence="4">Parvulin-like PPIase</fullName>
        <ecNumber evidence="3">5.2.1.8</ecNumber>
    </recommendedName>
    <alternativeName>
        <fullName evidence="8">Peptidyl-prolyl cis-trans isomerase plp</fullName>
    </alternativeName>
    <alternativeName>
        <fullName evidence="9">Rotamase plp</fullName>
    </alternativeName>
</protein>
<dbReference type="SUPFAM" id="SSF54534">
    <property type="entry name" value="FKBP-like"/>
    <property type="match status" value="1"/>
</dbReference>
<dbReference type="PROSITE" id="PS50198">
    <property type="entry name" value="PPIC_PPIASE_2"/>
    <property type="match status" value="1"/>
</dbReference>
<dbReference type="InterPro" id="IPR023058">
    <property type="entry name" value="PPIase_PpiC_CS"/>
</dbReference>
<evidence type="ECO:0000256" key="8">
    <source>
        <dbReference type="ARBA" id="ARBA00030642"/>
    </source>
</evidence>
<evidence type="ECO:0000259" key="12">
    <source>
        <dbReference type="PROSITE" id="PS50198"/>
    </source>
</evidence>
<proteinExistence type="inferred from homology"/>
<keyword evidence="7 10" id="KW-0413">Isomerase</keyword>
<evidence type="ECO:0000256" key="7">
    <source>
        <dbReference type="ARBA" id="ARBA00023235"/>
    </source>
</evidence>
<dbReference type="AlphaFoldDB" id="A0A9Q9LZ53"/>
<dbReference type="RefSeq" id="WP_259785388.1">
    <property type="nucleotide sequence ID" value="NZ_CP080774.1"/>
</dbReference>
<dbReference type="PANTHER" id="PTHR47245:SF1">
    <property type="entry name" value="FOLDASE PROTEIN PRSA"/>
    <property type="match status" value="1"/>
</dbReference>
<sequence length="296" mass="31616">MVKRNAILLGTALAAMLAVPALAQETASDTQETPEVAKIDATGSTVLATVNGDDITLGHLIVARQALPQQYQTLPNEVLLQGLLEQVIQQTVLGQAMGELSRRAELELENQRRAMVAEEKIDAVIATAVTEEALQAAYDEVFANAEPSPEYNASHILVETEEAAKELVTKLEAGTDFAELAKEFSTGPSGPNGGELGWFGPGMMVKPFEEAVVALEPGQISAPVETQFGWHVVKLNDSRVKGAPTLDEVREELAAKIENDAVEQAVQGLLEAATIKRIDLETVDPETLGNLSLLGK</sequence>
<feature type="chain" id="PRO_5040142421" description="Parvulin-like PPIase" evidence="11">
    <location>
        <begin position="24"/>
        <end position="296"/>
    </location>
</feature>
<evidence type="ECO:0000256" key="1">
    <source>
        <dbReference type="ARBA" id="ARBA00000971"/>
    </source>
</evidence>
<dbReference type="PANTHER" id="PTHR47245">
    <property type="entry name" value="PEPTIDYLPROLYL ISOMERASE"/>
    <property type="match status" value="1"/>
</dbReference>
<dbReference type="Proteomes" id="UP001057991">
    <property type="component" value="Chromosome"/>
</dbReference>
<dbReference type="EC" id="5.2.1.8" evidence="3"/>
<dbReference type="PROSITE" id="PS01096">
    <property type="entry name" value="PPIC_PPIASE_1"/>
    <property type="match status" value="1"/>
</dbReference>
<dbReference type="InterPro" id="IPR046357">
    <property type="entry name" value="PPIase_dom_sf"/>
</dbReference>
<organism evidence="13 14">
    <name type="scientific">Aliiroseovarius crassostreae</name>
    <dbReference type="NCBI Taxonomy" id="154981"/>
    <lineage>
        <taxon>Bacteria</taxon>
        <taxon>Pseudomonadati</taxon>
        <taxon>Pseudomonadota</taxon>
        <taxon>Alphaproteobacteria</taxon>
        <taxon>Rhodobacterales</taxon>
        <taxon>Paracoccaceae</taxon>
        <taxon>Aliiroseovarius</taxon>
    </lineage>
</organism>
<dbReference type="EMBL" id="CP080776">
    <property type="protein sequence ID" value="UWP95254.1"/>
    <property type="molecule type" value="Genomic_DNA"/>
</dbReference>
<evidence type="ECO:0000256" key="5">
    <source>
        <dbReference type="ARBA" id="ARBA00022729"/>
    </source>
</evidence>